<dbReference type="InterPro" id="IPR035531">
    <property type="entry name" value="GTPBP1-like"/>
</dbReference>
<protein>
    <recommendedName>
        <fullName evidence="4">Tr-type G domain-containing protein</fullName>
    </recommendedName>
</protein>
<dbReference type="Gene3D" id="3.40.50.300">
    <property type="entry name" value="P-loop containing nucleotide triphosphate hydrolases"/>
    <property type="match status" value="1"/>
</dbReference>
<dbReference type="PANTHER" id="PTHR43721:SF3">
    <property type="entry name" value="GTP-BINDING PROTEIN 2"/>
    <property type="match status" value="1"/>
</dbReference>
<comment type="caution">
    <text evidence="5">The sequence shown here is derived from an EMBL/GenBank/DDBJ whole genome shotgun (WGS) entry which is preliminary data.</text>
</comment>
<dbReference type="STRING" id="53326.A0A016V4Y9"/>
<dbReference type="InterPro" id="IPR027417">
    <property type="entry name" value="P-loop_NTPase"/>
</dbReference>
<accession>A0A016V4Y9</accession>
<evidence type="ECO:0000313" key="6">
    <source>
        <dbReference type="Proteomes" id="UP000024635"/>
    </source>
</evidence>
<dbReference type="AlphaFoldDB" id="A0A016V4Y9"/>
<keyword evidence="2" id="KW-0547">Nucleotide-binding</keyword>
<dbReference type="Proteomes" id="UP000024635">
    <property type="component" value="Unassembled WGS sequence"/>
</dbReference>
<dbReference type="SUPFAM" id="SSF50465">
    <property type="entry name" value="EF-Tu/eEF-1alpha/eIF2-gamma C-terminal domain"/>
    <property type="match status" value="1"/>
</dbReference>
<dbReference type="Pfam" id="PF03144">
    <property type="entry name" value="GTP_EFTU_D2"/>
    <property type="match status" value="1"/>
</dbReference>
<dbReference type="InterPro" id="IPR050055">
    <property type="entry name" value="EF-Tu_GTPase"/>
</dbReference>
<evidence type="ECO:0000256" key="2">
    <source>
        <dbReference type="ARBA" id="ARBA00022741"/>
    </source>
</evidence>
<dbReference type="InterPro" id="IPR000795">
    <property type="entry name" value="T_Tr_GTP-bd_dom"/>
</dbReference>
<feature type="domain" description="Tr-type G" evidence="4">
    <location>
        <begin position="158"/>
        <end position="383"/>
    </location>
</feature>
<dbReference type="CDD" id="cd04165">
    <property type="entry name" value="GTPBP1_like"/>
    <property type="match status" value="1"/>
</dbReference>
<dbReference type="Pfam" id="PF00009">
    <property type="entry name" value="GTP_EFTU"/>
    <property type="match status" value="1"/>
</dbReference>
<dbReference type="FunFam" id="3.40.50.300:FF:001865">
    <property type="entry name" value="GTP-binding protein"/>
    <property type="match status" value="1"/>
</dbReference>
<evidence type="ECO:0000256" key="1">
    <source>
        <dbReference type="ARBA" id="ARBA00007249"/>
    </source>
</evidence>
<reference evidence="6" key="1">
    <citation type="journal article" date="2015" name="Nat. Genet.">
        <title>The genome and transcriptome of the zoonotic hookworm Ancylostoma ceylanicum identify infection-specific gene families.</title>
        <authorList>
            <person name="Schwarz E.M."/>
            <person name="Hu Y."/>
            <person name="Antoshechkin I."/>
            <person name="Miller M.M."/>
            <person name="Sternberg P.W."/>
            <person name="Aroian R.V."/>
        </authorList>
    </citation>
    <scope>NUCLEOTIDE SEQUENCE</scope>
    <source>
        <strain evidence="6">HY135</strain>
    </source>
</reference>
<evidence type="ECO:0000313" key="5">
    <source>
        <dbReference type="EMBL" id="EYC21808.1"/>
    </source>
</evidence>
<dbReference type="GO" id="GO:0003924">
    <property type="term" value="F:GTPase activity"/>
    <property type="evidence" value="ECO:0007669"/>
    <property type="project" value="InterPro"/>
</dbReference>
<dbReference type="SUPFAM" id="SSF50447">
    <property type="entry name" value="Translation proteins"/>
    <property type="match status" value="1"/>
</dbReference>
<sequence length="605" mass="65826">MDFMISQFCEEEAHHVFNTTNRKSADDDLCALLHTDKNISNAENCLPPEMELGNIEYKVKLVNPSSSRLQHLITQMKWRLREGQGEAIYEVGVEDGGQMSGLSDVEMEASLTTLRTMAGALGANMVILTEKDVTPRNSPLRRRVVEVLVRKVPESQQFIELRLAVLGGADVGKSTLCGVMTQGVLDDGNGKTRLNLFRFPHEVRSGKTSSVCLDVIGFDSRGKLVNYAQNSLEELVERSKKLVTLIDLAGDSKYLKTTIHGLSGYKPHFACLLVSAESGPTAATKEHLGLAAALNIPIFVIVTKWDLVGKEQLDRVVKAVSSLLSRAGMTAGAKRVKRKRDAVKAASELCSVGTVPILCISSVTGAGLGLFRCFLNVLPPAGTTESRLQLVSQPPLFTIEEMFNVPHVGTVVGGMLTEGRLQEGDAVLLGPYKDGSFEKAYIGSIRRSRQPVQAVLPGEAVSIALNRRSKGSLPLRRGMVLISASAKPSSCRRFVASLFLLSHSTRHLCTGFQATVYIGSVRQTAAIVDIDRPSLEQGKWATVMFELMCGPEYIRAGTPLIFRQGKTKGMGEVLELVLAEKTEDCECGFVALRPQNRDGTYSTLT</sequence>
<keyword evidence="6" id="KW-1185">Reference proteome</keyword>
<dbReference type="GO" id="GO:0005525">
    <property type="term" value="F:GTP binding"/>
    <property type="evidence" value="ECO:0007669"/>
    <property type="project" value="UniProtKB-KW"/>
</dbReference>
<dbReference type="OrthoDB" id="248233at2759"/>
<gene>
    <name evidence="5" type="primary">Acey_s0018.g3542</name>
    <name evidence="5" type="synonym">Acey-T04H1.2</name>
    <name evidence="5" type="ORF">Y032_0018g3542</name>
</gene>
<dbReference type="PANTHER" id="PTHR43721">
    <property type="entry name" value="ELONGATION FACTOR TU-RELATED"/>
    <property type="match status" value="1"/>
</dbReference>
<evidence type="ECO:0000256" key="3">
    <source>
        <dbReference type="ARBA" id="ARBA00023134"/>
    </source>
</evidence>
<comment type="similarity">
    <text evidence="1">Belongs to the TRAFAC class translation factor GTPase superfamily. Classic translation factor GTPase family. EF-Tu/EF-1A subfamily.</text>
</comment>
<dbReference type="InterPro" id="IPR009000">
    <property type="entry name" value="Transl_B-barrel_sf"/>
</dbReference>
<dbReference type="InterPro" id="IPR009001">
    <property type="entry name" value="Transl_elong_EF1A/Init_IF2_C"/>
</dbReference>
<evidence type="ECO:0000259" key="4">
    <source>
        <dbReference type="PROSITE" id="PS51722"/>
    </source>
</evidence>
<dbReference type="InterPro" id="IPR004161">
    <property type="entry name" value="EFTu-like_2"/>
</dbReference>
<dbReference type="CDD" id="cd03694">
    <property type="entry name" value="GTPBP_II"/>
    <property type="match status" value="1"/>
</dbReference>
<dbReference type="EMBL" id="JARK01001354">
    <property type="protein sequence ID" value="EYC21808.1"/>
    <property type="molecule type" value="Genomic_DNA"/>
</dbReference>
<proteinExistence type="inferred from homology"/>
<dbReference type="CDD" id="cd03708">
    <property type="entry name" value="GTPBP_III"/>
    <property type="match status" value="1"/>
</dbReference>
<keyword evidence="3" id="KW-0342">GTP-binding</keyword>
<name>A0A016V4Y9_9BILA</name>
<dbReference type="Gene3D" id="2.40.30.10">
    <property type="entry name" value="Translation factors"/>
    <property type="match status" value="1"/>
</dbReference>
<dbReference type="PROSITE" id="PS51722">
    <property type="entry name" value="G_TR_2"/>
    <property type="match status" value="1"/>
</dbReference>
<organism evidence="5 6">
    <name type="scientific">Ancylostoma ceylanicum</name>
    <dbReference type="NCBI Taxonomy" id="53326"/>
    <lineage>
        <taxon>Eukaryota</taxon>
        <taxon>Metazoa</taxon>
        <taxon>Ecdysozoa</taxon>
        <taxon>Nematoda</taxon>
        <taxon>Chromadorea</taxon>
        <taxon>Rhabditida</taxon>
        <taxon>Rhabditina</taxon>
        <taxon>Rhabditomorpha</taxon>
        <taxon>Strongyloidea</taxon>
        <taxon>Ancylostomatidae</taxon>
        <taxon>Ancylostomatinae</taxon>
        <taxon>Ancylostoma</taxon>
    </lineage>
</organism>
<dbReference type="GO" id="GO:0003746">
    <property type="term" value="F:translation elongation factor activity"/>
    <property type="evidence" value="ECO:0007669"/>
    <property type="project" value="TreeGrafter"/>
</dbReference>
<dbReference type="SUPFAM" id="SSF52540">
    <property type="entry name" value="P-loop containing nucleoside triphosphate hydrolases"/>
    <property type="match status" value="1"/>
</dbReference>